<evidence type="ECO:0000259" key="4">
    <source>
        <dbReference type="PROSITE" id="PS01124"/>
    </source>
</evidence>
<dbReference type="OrthoDB" id="282744at2"/>
<proteinExistence type="predicted"/>
<dbReference type="PANTHER" id="PTHR47893:SF1">
    <property type="entry name" value="REGULATORY PROTEIN PCHR"/>
    <property type="match status" value="1"/>
</dbReference>
<feature type="domain" description="HTH araC/xylS-type" evidence="4">
    <location>
        <begin position="236"/>
        <end position="334"/>
    </location>
</feature>
<dbReference type="InterPro" id="IPR053142">
    <property type="entry name" value="PchR_regulatory_protein"/>
</dbReference>
<evidence type="ECO:0000313" key="5">
    <source>
        <dbReference type="EMBL" id="SDG07777.1"/>
    </source>
</evidence>
<dbReference type="RefSeq" id="WP_089832904.1">
    <property type="nucleotide sequence ID" value="NZ_FNBN01000003.1"/>
</dbReference>
<keyword evidence="2 5" id="KW-0238">DNA-binding</keyword>
<dbReference type="AlphaFoldDB" id="A0A1G7RAJ5"/>
<accession>A0A1G7RAJ5</accession>
<dbReference type="Pfam" id="PF12833">
    <property type="entry name" value="HTH_18"/>
    <property type="match status" value="1"/>
</dbReference>
<dbReference type="PROSITE" id="PS00041">
    <property type="entry name" value="HTH_ARAC_FAMILY_1"/>
    <property type="match status" value="1"/>
</dbReference>
<dbReference type="Gene3D" id="1.10.10.60">
    <property type="entry name" value="Homeodomain-like"/>
    <property type="match status" value="1"/>
</dbReference>
<dbReference type="PANTHER" id="PTHR47893">
    <property type="entry name" value="REGULATORY PROTEIN PCHR"/>
    <property type="match status" value="1"/>
</dbReference>
<gene>
    <name evidence="5" type="ORF">SAMN04488121_103392</name>
</gene>
<dbReference type="InterPro" id="IPR018062">
    <property type="entry name" value="HTH_AraC-typ_CS"/>
</dbReference>
<dbReference type="InterPro" id="IPR018060">
    <property type="entry name" value="HTH_AraC"/>
</dbReference>
<reference evidence="5 6" key="1">
    <citation type="submission" date="2016-10" db="EMBL/GenBank/DDBJ databases">
        <authorList>
            <person name="de Groot N.N."/>
        </authorList>
    </citation>
    <scope>NUCLEOTIDE SEQUENCE [LARGE SCALE GENOMIC DNA]</scope>
    <source>
        <strain evidence="5 6">DSM 527</strain>
    </source>
</reference>
<dbReference type="GO" id="GO:0043565">
    <property type="term" value="F:sequence-specific DNA binding"/>
    <property type="evidence" value="ECO:0007669"/>
    <property type="project" value="InterPro"/>
</dbReference>
<dbReference type="InterPro" id="IPR009057">
    <property type="entry name" value="Homeodomain-like_sf"/>
</dbReference>
<evidence type="ECO:0000256" key="1">
    <source>
        <dbReference type="ARBA" id="ARBA00023015"/>
    </source>
</evidence>
<keyword evidence="1" id="KW-0805">Transcription regulation</keyword>
<dbReference type="EMBL" id="FNBN01000003">
    <property type="protein sequence ID" value="SDG07777.1"/>
    <property type="molecule type" value="Genomic_DNA"/>
</dbReference>
<dbReference type="SMART" id="SM00342">
    <property type="entry name" value="HTH_ARAC"/>
    <property type="match status" value="1"/>
</dbReference>
<protein>
    <submittedName>
        <fullName evidence="5">AraC-type DNA-binding protein</fullName>
    </submittedName>
</protein>
<evidence type="ECO:0000313" key="6">
    <source>
        <dbReference type="Proteomes" id="UP000199045"/>
    </source>
</evidence>
<evidence type="ECO:0000256" key="3">
    <source>
        <dbReference type="ARBA" id="ARBA00023163"/>
    </source>
</evidence>
<evidence type="ECO:0000256" key="2">
    <source>
        <dbReference type="ARBA" id="ARBA00023125"/>
    </source>
</evidence>
<sequence length="335" mass="38951">MFLFSATAVEFFKDIFSVSDVPPRFAGAIIQHSTMTLHGDARKTVFLQKMEAGLFEVFEHQVICEALETEVLPTPLKPSLHLHISLDNNDVDAFVNGTDSVELRKEEVNLFYLEAINVAIIPQGKHCFFHTSFKNDTLFRLLKQPSFKRLFYDIKRKVLEAEKNKGGMINAPRQVMLDAYFMMLVQDIRHCRFNEAATVFYREKKCMLMLEHFIAQLLPQRNNKMELITHDVIVLDRVKEYIKWNIHRQLTLKYLCQRFSIGANFLAKGFHQLNSISVNHFIHLYRMESAAKMLVNQDMPLNSIALLTGYTSFKTLAIAFTNYFNCSPLLFRYTE</sequence>
<dbReference type="PROSITE" id="PS01124">
    <property type="entry name" value="HTH_ARAC_FAMILY_2"/>
    <property type="match status" value="1"/>
</dbReference>
<dbReference type="SUPFAM" id="SSF46689">
    <property type="entry name" value="Homeodomain-like"/>
    <property type="match status" value="1"/>
</dbReference>
<name>A0A1G7RAJ5_CHIFI</name>
<organism evidence="5 6">
    <name type="scientific">Chitinophaga filiformis</name>
    <name type="common">Myxococcus filiformis</name>
    <name type="synonym">Flexibacter filiformis</name>
    <dbReference type="NCBI Taxonomy" id="104663"/>
    <lineage>
        <taxon>Bacteria</taxon>
        <taxon>Pseudomonadati</taxon>
        <taxon>Bacteroidota</taxon>
        <taxon>Chitinophagia</taxon>
        <taxon>Chitinophagales</taxon>
        <taxon>Chitinophagaceae</taxon>
        <taxon>Chitinophaga</taxon>
    </lineage>
</organism>
<dbReference type="STRING" id="104663.SAMN04488121_103392"/>
<dbReference type="GO" id="GO:0003700">
    <property type="term" value="F:DNA-binding transcription factor activity"/>
    <property type="evidence" value="ECO:0007669"/>
    <property type="project" value="InterPro"/>
</dbReference>
<dbReference type="Proteomes" id="UP000199045">
    <property type="component" value="Unassembled WGS sequence"/>
</dbReference>
<keyword evidence="3" id="KW-0804">Transcription</keyword>